<evidence type="ECO:0000256" key="1">
    <source>
        <dbReference type="SAM" id="Coils"/>
    </source>
</evidence>
<keyword evidence="1" id="KW-0175">Coiled coil</keyword>
<dbReference type="Pfam" id="PF07534">
    <property type="entry name" value="TLD"/>
    <property type="match status" value="1"/>
</dbReference>
<dbReference type="OrthoDB" id="309150at2759"/>
<evidence type="ECO:0000259" key="2">
    <source>
        <dbReference type="PROSITE" id="PS51886"/>
    </source>
</evidence>
<dbReference type="PROSITE" id="PS51886">
    <property type="entry name" value="TLDC"/>
    <property type="match status" value="1"/>
</dbReference>
<dbReference type="EMBL" id="CT868026">
    <property type="protein sequence ID" value="CAK63460.1"/>
    <property type="molecule type" value="Genomic_DNA"/>
</dbReference>
<dbReference type="InParanoid" id="A0BY43"/>
<evidence type="ECO:0000313" key="4">
    <source>
        <dbReference type="Proteomes" id="UP000000600"/>
    </source>
</evidence>
<dbReference type="KEGG" id="ptm:GSPATT00033313001"/>
<dbReference type="PANTHER" id="PTHR23354">
    <property type="entry name" value="NUCLEOLAR PROTEIN 7/ESTROGEN RECEPTOR COACTIVATOR-RELATED"/>
    <property type="match status" value="1"/>
</dbReference>
<reference evidence="3 4" key="1">
    <citation type="journal article" date="2006" name="Nature">
        <title>Global trends of whole-genome duplications revealed by the ciliate Paramecium tetraurelia.</title>
        <authorList>
            <consortium name="Genoscope"/>
            <person name="Aury J.-M."/>
            <person name="Jaillon O."/>
            <person name="Duret L."/>
            <person name="Noel B."/>
            <person name="Jubin C."/>
            <person name="Porcel B.M."/>
            <person name="Segurens B."/>
            <person name="Daubin V."/>
            <person name="Anthouard V."/>
            <person name="Aiach N."/>
            <person name="Arnaiz O."/>
            <person name="Billaut A."/>
            <person name="Beisson J."/>
            <person name="Blanc I."/>
            <person name="Bouhouche K."/>
            <person name="Camara F."/>
            <person name="Duharcourt S."/>
            <person name="Guigo R."/>
            <person name="Gogendeau D."/>
            <person name="Katinka M."/>
            <person name="Keller A.-M."/>
            <person name="Kissmehl R."/>
            <person name="Klotz C."/>
            <person name="Koll F."/>
            <person name="Le Moue A."/>
            <person name="Lepere C."/>
            <person name="Malinsky S."/>
            <person name="Nowacki M."/>
            <person name="Nowak J.K."/>
            <person name="Plattner H."/>
            <person name="Poulain J."/>
            <person name="Ruiz F."/>
            <person name="Serrano V."/>
            <person name="Zagulski M."/>
            <person name="Dessen P."/>
            <person name="Betermier M."/>
            <person name="Weissenbach J."/>
            <person name="Scarpelli C."/>
            <person name="Schachter V."/>
            <person name="Sperling L."/>
            <person name="Meyer E."/>
            <person name="Cohen J."/>
            <person name="Wincker P."/>
        </authorList>
    </citation>
    <scope>NUCLEOTIDE SEQUENCE [LARGE SCALE GENOMIC DNA]</scope>
    <source>
        <strain evidence="3 4">Stock d4-2</strain>
    </source>
</reference>
<dbReference type="Proteomes" id="UP000000600">
    <property type="component" value="Unassembled WGS sequence"/>
</dbReference>
<feature type="domain" description="TLDc" evidence="2">
    <location>
        <begin position="240"/>
        <end position="411"/>
    </location>
</feature>
<dbReference type="AlphaFoldDB" id="A0BY43"/>
<dbReference type="HOGENOM" id="CLU_644750_0_0_1"/>
<organism evidence="3 4">
    <name type="scientific">Paramecium tetraurelia</name>
    <dbReference type="NCBI Taxonomy" id="5888"/>
    <lineage>
        <taxon>Eukaryota</taxon>
        <taxon>Sar</taxon>
        <taxon>Alveolata</taxon>
        <taxon>Ciliophora</taxon>
        <taxon>Intramacronucleata</taxon>
        <taxon>Oligohymenophorea</taxon>
        <taxon>Peniculida</taxon>
        <taxon>Parameciidae</taxon>
        <taxon>Paramecium</taxon>
    </lineage>
</organism>
<evidence type="ECO:0000313" key="3">
    <source>
        <dbReference type="EMBL" id="CAK63460.1"/>
    </source>
</evidence>
<dbReference type="OMA" id="IPCFKHE"/>
<dbReference type="RefSeq" id="XP_001430858.1">
    <property type="nucleotide sequence ID" value="XM_001430821.1"/>
</dbReference>
<protein>
    <recommendedName>
        <fullName evidence="2">TLDc domain-containing protein</fullName>
    </recommendedName>
</protein>
<keyword evidence="4" id="KW-1185">Reference proteome</keyword>
<dbReference type="GeneID" id="5016642"/>
<feature type="coiled-coil region" evidence="1">
    <location>
        <begin position="89"/>
        <end position="127"/>
    </location>
</feature>
<gene>
    <name evidence="3" type="ORF">GSPATT00033313001</name>
</gene>
<proteinExistence type="predicted"/>
<dbReference type="InterPro" id="IPR006571">
    <property type="entry name" value="TLDc_dom"/>
</dbReference>
<name>A0BY43_PARTE</name>
<sequence length="413" mass="48595">MKQIPCFKHEGSFILFIKVEKDKTEFVCDECCLDLQTKSVNVNYQELIHVKNALKSPEFFLSKLKISTPVQEYLIKLDKCNKQAMDNILEEFETKISQIQNILLEVQQELKNQVNCILEKKNKIRDELQKITQFDKFKQFAINFQQLGDNIKHEDIIQNEKILHQYLEDLTKNDCNELNQKLIDVLDRIKREPEDPNQEFYPQYRELERQFKSLNFSQAEFVQQFNLIYFVQVAIIYDGRLMSYYQQQKIMSILQSRLNKKVINFQQIYLGTRDGLNGQSFWSKVQGNTNLLMIFKSKSGYIFGGFSPCQWQQYVNAYVQDNTMSSFIFSQTHDQIYHLKEANKTQAIYCHQSYGPTFGAYDIYFGADFQSGSSNLGTSYQCDQYQIATKNTHLFGQTTPNIVECEIYQVKLC</sequence>
<dbReference type="PANTHER" id="PTHR23354:SF122">
    <property type="entry name" value="GTPASE-ACTIVATING PROTEIN SKYWALKER"/>
    <property type="match status" value="1"/>
</dbReference>
<accession>A0BY43</accession>